<dbReference type="InterPro" id="IPR007627">
    <property type="entry name" value="RNA_pol_sigma70_r2"/>
</dbReference>
<evidence type="ECO:0000313" key="7">
    <source>
        <dbReference type="Proteomes" id="UP000658278"/>
    </source>
</evidence>
<proteinExistence type="predicted"/>
<dbReference type="AlphaFoldDB" id="A0A934RE40"/>
<name>A0A934RE40_9BACT</name>
<organism evidence="6 7">
    <name type="scientific">Haloferula rosea</name>
    <dbReference type="NCBI Taxonomy" id="490093"/>
    <lineage>
        <taxon>Bacteria</taxon>
        <taxon>Pseudomonadati</taxon>
        <taxon>Verrucomicrobiota</taxon>
        <taxon>Verrucomicrobiia</taxon>
        <taxon>Verrucomicrobiales</taxon>
        <taxon>Verrucomicrobiaceae</taxon>
        <taxon>Haloferula</taxon>
    </lineage>
</organism>
<keyword evidence="1" id="KW-0805">Transcription regulation</keyword>
<comment type="caution">
    <text evidence="6">The sequence shown here is derived from an EMBL/GenBank/DDBJ whole genome shotgun (WGS) entry which is preliminary data.</text>
</comment>
<dbReference type="SUPFAM" id="SSF88946">
    <property type="entry name" value="Sigma2 domain of RNA polymerase sigma factors"/>
    <property type="match status" value="1"/>
</dbReference>
<dbReference type="InterPro" id="IPR039425">
    <property type="entry name" value="RNA_pol_sigma-70-like"/>
</dbReference>
<protein>
    <submittedName>
        <fullName evidence="6">Sigma-70 family RNA polymerase sigma factor</fullName>
    </submittedName>
</protein>
<evidence type="ECO:0000256" key="1">
    <source>
        <dbReference type="ARBA" id="ARBA00023015"/>
    </source>
</evidence>
<dbReference type="PANTHER" id="PTHR43133:SF8">
    <property type="entry name" value="RNA POLYMERASE SIGMA FACTOR HI_1459-RELATED"/>
    <property type="match status" value="1"/>
</dbReference>
<dbReference type="GO" id="GO:0016987">
    <property type="term" value="F:sigma factor activity"/>
    <property type="evidence" value="ECO:0007669"/>
    <property type="project" value="UniProtKB-KW"/>
</dbReference>
<dbReference type="InterPro" id="IPR014284">
    <property type="entry name" value="RNA_pol_sigma-70_dom"/>
</dbReference>
<gene>
    <name evidence="6" type="ORF">JIN81_12595</name>
</gene>
<dbReference type="Pfam" id="PF04542">
    <property type="entry name" value="Sigma70_r2"/>
    <property type="match status" value="1"/>
</dbReference>
<accession>A0A934RE40</accession>
<dbReference type="Gene3D" id="1.10.1740.10">
    <property type="match status" value="1"/>
</dbReference>
<sequence length="196" mass="22854">MHTLIRRACNPQDEGAWRDFVEQYRRFILYILQEMNVATDEIEDLSQQILVTLTRDLPGYDRSKGRFRSWLSAVIRHAALSHLSKQRYRKKRMADYIEDREVDWLNGRDASEITQMIEDEWAGYIGKLAMDRVRPAFRGNAMEAYELFLDGHSAAEIASITKLTVSSVYTLRKRVKRRLYLEIRAITAELEPPAAG</sequence>
<reference evidence="6" key="1">
    <citation type="submission" date="2021-01" db="EMBL/GenBank/DDBJ databases">
        <title>Modified the classification status of verrucomicrobia.</title>
        <authorList>
            <person name="Feng X."/>
        </authorList>
    </citation>
    <scope>NUCLEOTIDE SEQUENCE</scope>
    <source>
        <strain evidence="6">KCTC 22201</strain>
    </source>
</reference>
<dbReference type="NCBIfam" id="TIGR02937">
    <property type="entry name" value="sigma70-ECF"/>
    <property type="match status" value="1"/>
</dbReference>
<evidence type="ECO:0000256" key="3">
    <source>
        <dbReference type="ARBA" id="ARBA00023125"/>
    </source>
</evidence>
<keyword evidence="4" id="KW-0804">Transcription</keyword>
<dbReference type="GO" id="GO:0006352">
    <property type="term" value="P:DNA-templated transcription initiation"/>
    <property type="evidence" value="ECO:0007669"/>
    <property type="project" value="InterPro"/>
</dbReference>
<dbReference type="Proteomes" id="UP000658278">
    <property type="component" value="Unassembled WGS sequence"/>
</dbReference>
<dbReference type="PANTHER" id="PTHR43133">
    <property type="entry name" value="RNA POLYMERASE ECF-TYPE SIGMA FACTO"/>
    <property type="match status" value="1"/>
</dbReference>
<dbReference type="GO" id="GO:0003677">
    <property type="term" value="F:DNA binding"/>
    <property type="evidence" value="ECO:0007669"/>
    <property type="project" value="UniProtKB-KW"/>
</dbReference>
<keyword evidence="7" id="KW-1185">Reference proteome</keyword>
<keyword evidence="3" id="KW-0238">DNA-binding</keyword>
<evidence type="ECO:0000256" key="2">
    <source>
        <dbReference type="ARBA" id="ARBA00023082"/>
    </source>
</evidence>
<feature type="domain" description="RNA polymerase sigma-70 region 2" evidence="5">
    <location>
        <begin position="20"/>
        <end position="87"/>
    </location>
</feature>
<dbReference type="EMBL" id="JAENII010000009">
    <property type="protein sequence ID" value="MBK1827862.1"/>
    <property type="molecule type" value="Genomic_DNA"/>
</dbReference>
<evidence type="ECO:0000256" key="4">
    <source>
        <dbReference type="ARBA" id="ARBA00023163"/>
    </source>
</evidence>
<dbReference type="InterPro" id="IPR013325">
    <property type="entry name" value="RNA_pol_sigma_r2"/>
</dbReference>
<evidence type="ECO:0000259" key="5">
    <source>
        <dbReference type="Pfam" id="PF04542"/>
    </source>
</evidence>
<keyword evidence="2" id="KW-0731">Sigma factor</keyword>
<evidence type="ECO:0000313" key="6">
    <source>
        <dbReference type="EMBL" id="MBK1827862.1"/>
    </source>
</evidence>